<dbReference type="Gene3D" id="2.40.160.210">
    <property type="entry name" value="Acyl-CoA thioesterase, double hotdog domain"/>
    <property type="match status" value="1"/>
</dbReference>
<protein>
    <recommendedName>
        <fullName evidence="5">MYND-type domain-containing protein</fullName>
    </recommendedName>
</protein>
<sequence length="805" mass="91560">MGLNDALKVTKLPSERDDFFLYKARISEAWCIGGIPHGGYAVGLILSAVGDLQSSSPHPDPVHLTAHYLQPVDISECEIRIIVVRKGKTFTNIDAELAQSGKAKITARLIYGVLPDLTLLSPASSENLTLLPTSPYGRRIPLSKHPSLVTLDLPNDKYLYQNKAEDRFFEEQNARRARTQSDNSEPQIPDCGIEWGAWLELRDPDDVLKIPMIPFFADCMKNLPSLLPPELNPGPSWFATVVLTVEFKSRMPSSISNPHTQHSPFSPRTLGIYASSRFMTEGRHDEFVEIWTTPSTIGSRSSDLGSGEGVDPKWRENQICLAISTQMALTIPEEDSGRAKNRLRISYCDENCQKADYRVHKQFCLAWSTMRADEPMIVIPEEPQSREAYQAFVLKRTNWSIMQLEALIGRPLAKLEQQIVTLEPRCAVCFKTDHDLRKNPEYPGQQLTCCQTCFAVYACSDRHERMIRNRHAFEPYEPGGQLTRCRMHLLVLVDDDDEAEYCRHSAKPVWYPERRLLKYKPLVTYSSEDAWVEWSSRPENDWPYNSSLELRRSSAYLTYPMTVLYGMELFDQPESRSRMEKKPGSSVFPTAYRPFLSRSHLEIHVIGVRGNDLVAKQALVFEELHHLLPECKQLTLRFIGPDLGNFPMLCLEVPLGFDNMGYSCADCRTNGLVRIQSMHSNTYYEWAQEQRQTNGSGARAVCSIPDLVICFNALMADCAELKVCWTPTINLLLDMGVPTVVTAFTQAEARNDRDFMDKLGGVVAWEPRRNPWRNLQALPEYCGNDEFYFLNNYMFGVCGRKTESV</sequence>
<evidence type="ECO:0000259" key="2">
    <source>
        <dbReference type="Pfam" id="PF20179"/>
    </source>
</evidence>
<dbReference type="OrthoDB" id="432970at2759"/>
<dbReference type="PANTHER" id="PTHR28069:SF2">
    <property type="entry name" value="GH20023P"/>
    <property type="match status" value="1"/>
</dbReference>
<dbReference type="Pfam" id="PF13622">
    <property type="entry name" value="4HBT_3"/>
    <property type="match status" value="1"/>
</dbReference>
<feature type="domain" description="Acyl-CoA thioesterase-like N-terminal HotDog" evidence="1">
    <location>
        <begin position="27"/>
        <end position="109"/>
    </location>
</feature>
<dbReference type="Pfam" id="PF20179">
    <property type="entry name" value="MSS51_C"/>
    <property type="match status" value="1"/>
</dbReference>
<name>A0A9Q5N7D5_SANBA</name>
<accession>A0A9Q5N7D5</accession>
<evidence type="ECO:0000313" key="3">
    <source>
        <dbReference type="EMBL" id="OCB89747.1"/>
    </source>
</evidence>
<dbReference type="InterPro" id="IPR029069">
    <property type="entry name" value="HotDog_dom_sf"/>
</dbReference>
<dbReference type="Proteomes" id="UP000757232">
    <property type="component" value="Unassembled WGS sequence"/>
</dbReference>
<dbReference type="EMBL" id="LNZH02000150">
    <property type="protein sequence ID" value="OCB89747.1"/>
    <property type="molecule type" value="Genomic_DNA"/>
</dbReference>
<reference evidence="3" key="1">
    <citation type="submission" date="2016-06" db="EMBL/GenBank/DDBJ databases">
        <title>Draft Genome sequence of the fungus Inonotus baumii.</title>
        <authorList>
            <person name="Zhu H."/>
            <person name="Lin W."/>
        </authorList>
    </citation>
    <scope>NUCLEOTIDE SEQUENCE</scope>
    <source>
        <strain evidence="3">821</strain>
    </source>
</reference>
<comment type="caution">
    <text evidence="3">The sequence shown here is derived from an EMBL/GenBank/DDBJ whole genome shotgun (WGS) entry which is preliminary data.</text>
</comment>
<dbReference type="AlphaFoldDB" id="A0A9Q5N7D5"/>
<dbReference type="InterPro" id="IPR046824">
    <property type="entry name" value="Mss51-like_C"/>
</dbReference>
<keyword evidence="4" id="KW-1185">Reference proteome</keyword>
<evidence type="ECO:0000259" key="1">
    <source>
        <dbReference type="Pfam" id="PF13622"/>
    </source>
</evidence>
<dbReference type="PANTHER" id="PTHR28069">
    <property type="entry name" value="GH20023P"/>
    <property type="match status" value="1"/>
</dbReference>
<evidence type="ECO:0008006" key="5">
    <source>
        <dbReference type="Google" id="ProtNLM"/>
    </source>
</evidence>
<proteinExistence type="predicted"/>
<gene>
    <name evidence="3" type="ORF">A7U60_g3095</name>
</gene>
<dbReference type="SUPFAM" id="SSF54637">
    <property type="entry name" value="Thioesterase/thiol ester dehydrase-isomerase"/>
    <property type="match status" value="1"/>
</dbReference>
<feature type="domain" description="Mitochondrial splicing suppressor 51-like C-terminal" evidence="2">
    <location>
        <begin position="560"/>
        <end position="779"/>
    </location>
</feature>
<dbReference type="InterPro" id="IPR042171">
    <property type="entry name" value="Acyl-CoA_hotdog"/>
</dbReference>
<dbReference type="InterPro" id="IPR049449">
    <property type="entry name" value="TesB_ACOT8-like_N"/>
</dbReference>
<organism evidence="3 4">
    <name type="scientific">Sanghuangporus baumii</name>
    <name type="common">Phellinus baumii</name>
    <dbReference type="NCBI Taxonomy" id="108892"/>
    <lineage>
        <taxon>Eukaryota</taxon>
        <taxon>Fungi</taxon>
        <taxon>Dikarya</taxon>
        <taxon>Basidiomycota</taxon>
        <taxon>Agaricomycotina</taxon>
        <taxon>Agaricomycetes</taxon>
        <taxon>Hymenochaetales</taxon>
        <taxon>Hymenochaetaceae</taxon>
        <taxon>Sanghuangporus</taxon>
    </lineage>
</organism>
<evidence type="ECO:0000313" key="4">
    <source>
        <dbReference type="Proteomes" id="UP000757232"/>
    </source>
</evidence>